<dbReference type="InterPro" id="IPR004838">
    <property type="entry name" value="NHTrfase_class1_PyrdxlP-BS"/>
</dbReference>
<evidence type="ECO:0000259" key="5">
    <source>
        <dbReference type="Pfam" id="PF00155"/>
    </source>
</evidence>
<dbReference type="PANTHER" id="PTHR42885">
    <property type="entry name" value="HISTIDINOL-PHOSPHATE AMINOTRANSFERASE-RELATED"/>
    <property type="match status" value="1"/>
</dbReference>
<dbReference type="SUPFAM" id="SSF53383">
    <property type="entry name" value="PLP-dependent transferases"/>
    <property type="match status" value="1"/>
</dbReference>
<protein>
    <recommendedName>
        <fullName evidence="5">Aminotransferase class I/classII large domain-containing protein</fullName>
    </recommendedName>
</protein>
<feature type="non-terminal residue" evidence="6">
    <location>
        <position position="1"/>
    </location>
</feature>
<dbReference type="InterPro" id="IPR015422">
    <property type="entry name" value="PyrdxlP-dep_Trfase_small"/>
</dbReference>
<accession>A0A383D5V1</accession>
<comment type="cofactor">
    <cofactor evidence="1">
        <name>pyridoxal 5'-phosphate</name>
        <dbReference type="ChEBI" id="CHEBI:597326"/>
    </cofactor>
</comment>
<dbReference type="CDD" id="cd00609">
    <property type="entry name" value="AAT_like"/>
    <property type="match status" value="1"/>
</dbReference>
<evidence type="ECO:0000313" key="6">
    <source>
        <dbReference type="EMBL" id="SVE39643.1"/>
    </source>
</evidence>
<dbReference type="PROSITE" id="PS00105">
    <property type="entry name" value="AA_TRANSFER_CLASS_1"/>
    <property type="match status" value="1"/>
</dbReference>
<evidence type="ECO:0000256" key="1">
    <source>
        <dbReference type="ARBA" id="ARBA00001933"/>
    </source>
</evidence>
<dbReference type="InterPro" id="IPR015421">
    <property type="entry name" value="PyrdxlP-dep_Trfase_major"/>
</dbReference>
<dbReference type="Pfam" id="PF00155">
    <property type="entry name" value="Aminotran_1_2"/>
    <property type="match status" value="1"/>
</dbReference>
<dbReference type="InterPro" id="IPR015424">
    <property type="entry name" value="PyrdxlP-dep_Trfase"/>
</dbReference>
<dbReference type="PANTHER" id="PTHR42885:SF2">
    <property type="entry name" value="HISTIDINOL-PHOSPHATE AMINOTRANSFERASE"/>
    <property type="match status" value="1"/>
</dbReference>
<dbReference type="AlphaFoldDB" id="A0A383D5V1"/>
<evidence type="ECO:0000256" key="2">
    <source>
        <dbReference type="ARBA" id="ARBA00022576"/>
    </source>
</evidence>
<dbReference type="GO" id="GO:0008483">
    <property type="term" value="F:transaminase activity"/>
    <property type="evidence" value="ECO:0007669"/>
    <property type="project" value="UniProtKB-KW"/>
</dbReference>
<organism evidence="6">
    <name type="scientific">marine metagenome</name>
    <dbReference type="NCBI Taxonomy" id="408172"/>
    <lineage>
        <taxon>unclassified sequences</taxon>
        <taxon>metagenomes</taxon>
        <taxon>ecological metagenomes</taxon>
    </lineage>
</organism>
<evidence type="ECO:0000256" key="3">
    <source>
        <dbReference type="ARBA" id="ARBA00022679"/>
    </source>
</evidence>
<evidence type="ECO:0000256" key="4">
    <source>
        <dbReference type="ARBA" id="ARBA00022898"/>
    </source>
</evidence>
<dbReference type="Gene3D" id="3.90.1150.10">
    <property type="entry name" value="Aspartate Aminotransferase, domain 1"/>
    <property type="match status" value="1"/>
</dbReference>
<dbReference type="Gene3D" id="3.40.640.10">
    <property type="entry name" value="Type I PLP-dependent aspartate aminotransferase-like (Major domain)"/>
    <property type="match status" value="1"/>
</dbReference>
<feature type="non-terminal residue" evidence="6">
    <location>
        <position position="237"/>
    </location>
</feature>
<feature type="domain" description="Aminotransferase class I/classII large" evidence="5">
    <location>
        <begin position="23"/>
        <end position="235"/>
    </location>
</feature>
<proteinExistence type="predicted"/>
<dbReference type="InterPro" id="IPR004839">
    <property type="entry name" value="Aminotransferase_I/II_large"/>
</dbReference>
<sequence length="237" mass="26454">ILNKNLTRPNWIKQEHRSLHKAWLDKNECADPEMNKIVMQSLSKITAEAVFSYPELDVLYSKVATFSNVLPENVLLTAGSDGAIRACFESCIQPGDNIVLSRPTFAMYEVYSKVYGAHVTWLDYEKSSKGPILDVNKVVSVIKKTKPKMVCLPNPDSPTGTVFSLIDLRKIVDVAEDVGALMLIDEAYHPLYQETAVPWIDECKHLVVVRSFSKAWGAAGLRVGYALANKELVAFLH</sequence>
<dbReference type="EMBL" id="UINC01214417">
    <property type="protein sequence ID" value="SVE39643.1"/>
    <property type="molecule type" value="Genomic_DNA"/>
</dbReference>
<keyword evidence="4" id="KW-0663">Pyridoxal phosphate</keyword>
<keyword evidence="3" id="KW-0808">Transferase</keyword>
<keyword evidence="2" id="KW-0032">Aminotransferase</keyword>
<name>A0A383D5V1_9ZZZZ</name>
<dbReference type="GO" id="GO:0030170">
    <property type="term" value="F:pyridoxal phosphate binding"/>
    <property type="evidence" value="ECO:0007669"/>
    <property type="project" value="InterPro"/>
</dbReference>
<gene>
    <name evidence="6" type="ORF">METZ01_LOCUS492497</name>
</gene>
<reference evidence="6" key="1">
    <citation type="submission" date="2018-05" db="EMBL/GenBank/DDBJ databases">
        <authorList>
            <person name="Lanie J.A."/>
            <person name="Ng W.-L."/>
            <person name="Kazmierczak K.M."/>
            <person name="Andrzejewski T.M."/>
            <person name="Davidsen T.M."/>
            <person name="Wayne K.J."/>
            <person name="Tettelin H."/>
            <person name="Glass J.I."/>
            <person name="Rusch D."/>
            <person name="Podicherti R."/>
            <person name="Tsui H.-C.T."/>
            <person name="Winkler M.E."/>
        </authorList>
    </citation>
    <scope>NUCLEOTIDE SEQUENCE</scope>
</reference>